<feature type="domain" description="Major facilitator superfamily (MFS) profile" evidence="9">
    <location>
        <begin position="15"/>
        <end position="509"/>
    </location>
</feature>
<organism evidence="10 11">
    <name type="scientific">Clostridium algifaecis</name>
    <dbReference type="NCBI Taxonomy" id="1472040"/>
    <lineage>
        <taxon>Bacteria</taxon>
        <taxon>Bacillati</taxon>
        <taxon>Bacillota</taxon>
        <taxon>Clostridia</taxon>
        <taxon>Eubacteriales</taxon>
        <taxon>Clostridiaceae</taxon>
        <taxon>Clostridium</taxon>
    </lineage>
</organism>
<feature type="transmembrane region" description="Helical" evidence="8">
    <location>
        <begin position="482"/>
        <end position="506"/>
    </location>
</feature>
<evidence type="ECO:0000256" key="7">
    <source>
        <dbReference type="ARBA" id="ARBA00023136"/>
    </source>
</evidence>
<dbReference type="Gene3D" id="1.20.1720.10">
    <property type="entry name" value="Multidrug resistance protein D"/>
    <property type="match status" value="1"/>
</dbReference>
<feature type="transmembrane region" description="Helical" evidence="8">
    <location>
        <begin position="138"/>
        <end position="157"/>
    </location>
</feature>
<feature type="transmembrane region" description="Helical" evidence="8">
    <location>
        <begin position="81"/>
        <end position="100"/>
    </location>
</feature>
<evidence type="ECO:0000313" key="11">
    <source>
        <dbReference type="Proteomes" id="UP001519307"/>
    </source>
</evidence>
<dbReference type="Proteomes" id="UP001519307">
    <property type="component" value="Unassembled WGS sequence"/>
</dbReference>
<keyword evidence="7 8" id="KW-0472">Membrane</keyword>
<feature type="transmembrane region" description="Helical" evidence="8">
    <location>
        <begin position="270"/>
        <end position="293"/>
    </location>
</feature>
<dbReference type="PANTHER" id="PTHR42718:SF9">
    <property type="entry name" value="MAJOR FACILITATOR SUPERFAMILY MULTIDRUG TRANSPORTER MFSC"/>
    <property type="match status" value="1"/>
</dbReference>
<dbReference type="RefSeq" id="WP_209702788.1">
    <property type="nucleotide sequence ID" value="NZ_JAGGLM010000016.1"/>
</dbReference>
<feature type="transmembrane region" description="Helical" evidence="8">
    <location>
        <begin position="305"/>
        <end position="326"/>
    </location>
</feature>
<keyword evidence="5 8" id="KW-0812">Transmembrane</keyword>
<evidence type="ECO:0000256" key="1">
    <source>
        <dbReference type="ARBA" id="ARBA00004651"/>
    </source>
</evidence>
<dbReference type="InterPro" id="IPR036259">
    <property type="entry name" value="MFS_trans_sf"/>
</dbReference>
<proteinExistence type="inferred from homology"/>
<feature type="transmembrane region" description="Helical" evidence="8">
    <location>
        <begin position="106"/>
        <end position="131"/>
    </location>
</feature>
<evidence type="ECO:0000256" key="3">
    <source>
        <dbReference type="ARBA" id="ARBA00022448"/>
    </source>
</evidence>
<evidence type="ECO:0000256" key="8">
    <source>
        <dbReference type="SAM" id="Phobius"/>
    </source>
</evidence>
<feature type="transmembrane region" description="Helical" evidence="8">
    <location>
        <begin position="333"/>
        <end position="350"/>
    </location>
</feature>
<evidence type="ECO:0000256" key="6">
    <source>
        <dbReference type="ARBA" id="ARBA00022989"/>
    </source>
</evidence>
<dbReference type="Gene3D" id="1.20.1250.20">
    <property type="entry name" value="MFS general substrate transporter like domains"/>
    <property type="match status" value="1"/>
</dbReference>
<dbReference type="Pfam" id="PF07690">
    <property type="entry name" value="MFS_1"/>
    <property type="match status" value="1"/>
</dbReference>
<dbReference type="InterPro" id="IPR004638">
    <property type="entry name" value="EmrB-like"/>
</dbReference>
<feature type="transmembrane region" description="Helical" evidence="8">
    <location>
        <begin position="362"/>
        <end position="381"/>
    </location>
</feature>
<dbReference type="PROSITE" id="PS50850">
    <property type="entry name" value="MFS"/>
    <property type="match status" value="1"/>
</dbReference>
<keyword evidence="3" id="KW-0813">Transport</keyword>
<keyword evidence="6 8" id="KW-1133">Transmembrane helix</keyword>
<accession>A0ABS4KV93</accession>
<comment type="similarity">
    <text evidence="2">Belongs to the major facilitator superfamily. EmrB family.</text>
</comment>
<comment type="caution">
    <text evidence="10">The sequence shown here is derived from an EMBL/GenBank/DDBJ whole genome shotgun (WGS) entry which is preliminary data.</text>
</comment>
<feature type="transmembrane region" description="Helical" evidence="8">
    <location>
        <begin position="200"/>
        <end position="220"/>
    </location>
</feature>
<dbReference type="CDD" id="cd17503">
    <property type="entry name" value="MFS_LmrB_MDR_like"/>
    <property type="match status" value="1"/>
</dbReference>
<feature type="transmembrane region" description="Helical" evidence="8">
    <location>
        <begin position="53"/>
        <end position="72"/>
    </location>
</feature>
<evidence type="ECO:0000259" key="9">
    <source>
        <dbReference type="PROSITE" id="PS50850"/>
    </source>
</evidence>
<dbReference type="PANTHER" id="PTHR42718">
    <property type="entry name" value="MAJOR FACILITATOR SUPERFAMILY MULTIDRUG TRANSPORTER MFSC"/>
    <property type="match status" value="1"/>
</dbReference>
<feature type="transmembrane region" description="Helical" evidence="8">
    <location>
        <begin position="169"/>
        <end position="188"/>
    </location>
</feature>
<gene>
    <name evidence="10" type="ORF">J2Z42_002233</name>
</gene>
<dbReference type="EMBL" id="JAGGLM010000016">
    <property type="protein sequence ID" value="MBP2033530.1"/>
    <property type="molecule type" value="Genomic_DNA"/>
</dbReference>
<keyword evidence="11" id="KW-1185">Reference proteome</keyword>
<reference evidence="10 11" key="1">
    <citation type="submission" date="2021-03" db="EMBL/GenBank/DDBJ databases">
        <title>Genomic Encyclopedia of Type Strains, Phase IV (KMG-IV): sequencing the most valuable type-strain genomes for metagenomic binning, comparative biology and taxonomic classification.</title>
        <authorList>
            <person name="Goeker M."/>
        </authorList>
    </citation>
    <scope>NUCLEOTIDE SEQUENCE [LARGE SCALE GENOMIC DNA]</scope>
    <source>
        <strain evidence="10 11">DSM 28783</strain>
    </source>
</reference>
<protein>
    <submittedName>
        <fullName evidence="10">EmrB/QacA subfamily drug resistance transporter</fullName>
    </submittedName>
</protein>
<evidence type="ECO:0000256" key="4">
    <source>
        <dbReference type="ARBA" id="ARBA00022475"/>
    </source>
</evidence>
<dbReference type="InterPro" id="IPR020846">
    <property type="entry name" value="MFS_dom"/>
</dbReference>
<evidence type="ECO:0000256" key="5">
    <source>
        <dbReference type="ARBA" id="ARBA00022692"/>
    </source>
</evidence>
<evidence type="ECO:0000313" key="10">
    <source>
        <dbReference type="EMBL" id="MBP2033530.1"/>
    </source>
</evidence>
<keyword evidence="4" id="KW-1003">Cell membrane</keyword>
<dbReference type="PRINTS" id="PR01036">
    <property type="entry name" value="TCRTETB"/>
</dbReference>
<sequence length="528" mass="56667">MEEKNNNSFFTSWLALIVIVIGTFMAVLDGSIVNVALPKIMNVFGASTDDAKWIITAYTLAEGAIIPLTGYLEEVVGSKKVYIFALTTFTIGSLLCGLSWNINSMIAFRTFQAIGGGMIIPVGMTIVYSIFPKNKIGLAIGIWGIASMAAPAVGPTVGGYIVETLDWRIIFYLNIPIGIIGVFMSTFLLKDSGDRKFKSFDIIGFLSSTIGIVSLLYVLGEWTSIDWSKMEYPLLLVLGLLSMVLFVVNELTHPNPLIDLRILKLRDFSISLIAVSVLCIALMGGTYILPLFLENVRGYTAMETGLIMLPPALVVGILMPISGTLFDKVGVKPLAIPGILILGISSYQLAAATNMNSSKDYIILISCLRSVGLGLAMMPINTIGMNALPQKFVGKGSALSSTIRQIASSIAVTIVSTIMTSKTNYNYLKLSEQISVYNHTAQNTISTLTNAYIYSGQSKGTASASALSTISQMLEGQASIDAMGYAMAVTAAMAFAAAVLILFFSGKKSTSKQHKKGDKNVTKKELAN</sequence>
<dbReference type="NCBIfam" id="TIGR00711">
    <property type="entry name" value="efflux_EmrB"/>
    <property type="match status" value="1"/>
</dbReference>
<name>A0ABS4KV93_9CLOT</name>
<feature type="transmembrane region" description="Helical" evidence="8">
    <location>
        <begin position="12"/>
        <end position="33"/>
    </location>
</feature>
<evidence type="ECO:0000256" key="2">
    <source>
        <dbReference type="ARBA" id="ARBA00008537"/>
    </source>
</evidence>
<dbReference type="InterPro" id="IPR011701">
    <property type="entry name" value="MFS"/>
</dbReference>
<comment type="subcellular location">
    <subcellularLocation>
        <location evidence="1">Cell membrane</location>
        <topology evidence="1">Multi-pass membrane protein</topology>
    </subcellularLocation>
</comment>
<dbReference type="SUPFAM" id="SSF103473">
    <property type="entry name" value="MFS general substrate transporter"/>
    <property type="match status" value="1"/>
</dbReference>
<feature type="transmembrane region" description="Helical" evidence="8">
    <location>
        <begin position="232"/>
        <end position="249"/>
    </location>
</feature>